<evidence type="ECO:0000313" key="5">
    <source>
        <dbReference type="EMBL" id="PJJ40252.1"/>
    </source>
</evidence>
<dbReference type="Pfam" id="PF00005">
    <property type="entry name" value="ABC_tran"/>
    <property type="match status" value="1"/>
</dbReference>
<proteinExistence type="predicted"/>
<keyword evidence="2" id="KW-0547">Nucleotide-binding</keyword>
<sequence>MSALDVKHLRAGYGQKIILEDISFTVQPREIRMILGASGCGKSTLLNNILKLEHAISGTLSFFGEEIQTKEPIPDRLRRRMGVLFQGGALLTNLTVAENVALPLRRSYPKLAQTTLNEIVADRLEKVHLLNAFYKFPSELSGGMRKRAALARAIAFEPELLFCDEPSAGLDPVTSRSLDELLLELRDTLGVSVIIVSHELESIKTITDKFIYLQNGNILMDGTLDEGLHSDIPVIHKFFAREHDNPVVNKRFIHFEFEN</sequence>
<dbReference type="GO" id="GO:0016887">
    <property type="term" value="F:ATP hydrolysis activity"/>
    <property type="evidence" value="ECO:0007669"/>
    <property type="project" value="InterPro"/>
</dbReference>
<dbReference type="EMBL" id="PGEX01000001">
    <property type="protein sequence ID" value="PJJ40252.1"/>
    <property type="molecule type" value="Genomic_DNA"/>
</dbReference>
<dbReference type="SMART" id="SM00382">
    <property type="entry name" value="AAA"/>
    <property type="match status" value="1"/>
</dbReference>
<feature type="domain" description="ABC transporter" evidence="4">
    <location>
        <begin position="4"/>
        <end position="240"/>
    </location>
</feature>
<dbReference type="PANTHER" id="PTHR43023">
    <property type="entry name" value="PROTEIN TRIGALACTOSYLDIACYLGLYCEROL 3, CHLOROPLASTIC"/>
    <property type="match status" value="1"/>
</dbReference>
<evidence type="ECO:0000256" key="1">
    <source>
        <dbReference type="ARBA" id="ARBA00022448"/>
    </source>
</evidence>
<gene>
    <name evidence="5" type="ORF">BGX16_0165</name>
</gene>
<dbReference type="InterPro" id="IPR003593">
    <property type="entry name" value="AAA+_ATPase"/>
</dbReference>
<dbReference type="InterPro" id="IPR027417">
    <property type="entry name" value="P-loop_NTPase"/>
</dbReference>
<dbReference type="PROSITE" id="PS50893">
    <property type="entry name" value="ABC_TRANSPORTER_2"/>
    <property type="match status" value="1"/>
</dbReference>
<accession>A0A2M9A3F1</accession>
<dbReference type="Gene3D" id="3.40.50.300">
    <property type="entry name" value="P-loop containing nucleotide triphosphate hydrolases"/>
    <property type="match status" value="1"/>
</dbReference>
<dbReference type="AlphaFoldDB" id="A0A2M9A3F1"/>
<dbReference type="PANTHER" id="PTHR43023:SF3">
    <property type="entry name" value="PROTEIN TRIGALACTOSYLDIACYLGLYCEROL 3, CHLOROPLASTIC"/>
    <property type="match status" value="1"/>
</dbReference>
<evidence type="ECO:0000259" key="4">
    <source>
        <dbReference type="PROSITE" id="PS50893"/>
    </source>
</evidence>
<evidence type="ECO:0000256" key="3">
    <source>
        <dbReference type="ARBA" id="ARBA00022840"/>
    </source>
</evidence>
<dbReference type="OrthoDB" id="9802264at2"/>
<comment type="caution">
    <text evidence="5">The sequence shown here is derived from an EMBL/GenBank/DDBJ whole genome shotgun (WGS) entry which is preliminary data.</text>
</comment>
<keyword evidence="3 5" id="KW-0067">ATP-binding</keyword>
<dbReference type="Proteomes" id="UP000231134">
    <property type="component" value="Unassembled WGS sequence"/>
</dbReference>
<evidence type="ECO:0000256" key="2">
    <source>
        <dbReference type="ARBA" id="ARBA00022741"/>
    </source>
</evidence>
<organism evidence="5 6">
    <name type="scientific">Hallerella succinigenes</name>
    <dbReference type="NCBI Taxonomy" id="1896222"/>
    <lineage>
        <taxon>Bacteria</taxon>
        <taxon>Pseudomonadati</taxon>
        <taxon>Fibrobacterota</taxon>
        <taxon>Fibrobacteria</taxon>
        <taxon>Fibrobacterales</taxon>
        <taxon>Fibrobacteraceae</taxon>
        <taxon>Hallerella</taxon>
    </lineage>
</organism>
<evidence type="ECO:0000313" key="6">
    <source>
        <dbReference type="Proteomes" id="UP000231134"/>
    </source>
</evidence>
<name>A0A2M9A3F1_9BACT</name>
<dbReference type="InterPro" id="IPR017871">
    <property type="entry name" value="ABC_transporter-like_CS"/>
</dbReference>
<dbReference type="InterPro" id="IPR003439">
    <property type="entry name" value="ABC_transporter-like_ATP-bd"/>
</dbReference>
<keyword evidence="6" id="KW-1185">Reference proteome</keyword>
<reference evidence="5 6" key="1">
    <citation type="submission" date="2017-11" db="EMBL/GenBank/DDBJ databases">
        <title>Animal gut microbial communities from fecal samples from Wisconsin, USA.</title>
        <authorList>
            <person name="Neumann A."/>
        </authorList>
    </citation>
    <scope>NUCLEOTIDE SEQUENCE [LARGE SCALE GENOMIC DNA]</scope>
    <source>
        <strain evidence="5 6">UWS3</strain>
    </source>
</reference>
<protein>
    <submittedName>
        <fullName evidence="5">Phospholipid/cholesterol/gamma-HCH transport system ATP-binding protein</fullName>
    </submittedName>
</protein>
<dbReference type="PROSITE" id="PS00211">
    <property type="entry name" value="ABC_TRANSPORTER_1"/>
    <property type="match status" value="1"/>
</dbReference>
<dbReference type="SUPFAM" id="SSF52540">
    <property type="entry name" value="P-loop containing nucleoside triphosphate hydrolases"/>
    <property type="match status" value="1"/>
</dbReference>
<dbReference type="RefSeq" id="WP_100424361.1">
    <property type="nucleotide sequence ID" value="NZ_JAQXKX010000009.1"/>
</dbReference>
<keyword evidence="1" id="KW-0813">Transport</keyword>
<dbReference type="GO" id="GO:0005524">
    <property type="term" value="F:ATP binding"/>
    <property type="evidence" value="ECO:0007669"/>
    <property type="project" value="UniProtKB-KW"/>
</dbReference>